<evidence type="ECO:0000313" key="4">
    <source>
        <dbReference type="Proteomes" id="UP000579945"/>
    </source>
</evidence>
<organism evidence="3 4">
    <name type="scientific">Nonomuraea dietziae</name>
    <dbReference type="NCBI Taxonomy" id="65515"/>
    <lineage>
        <taxon>Bacteria</taxon>
        <taxon>Bacillati</taxon>
        <taxon>Actinomycetota</taxon>
        <taxon>Actinomycetes</taxon>
        <taxon>Streptosporangiales</taxon>
        <taxon>Streptosporangiaceae</taxon>
        <taxon>Nonomuraea</taxon>
    </lineage>
</organism>
<feature type="region of interest" description="Disordered" evidence="1">
    <location>
        <begin position="562"/>
        <end position="586"/>
    </location>
</feature>
<proteinExistence type="predicted"/>
<dbReference type="RefSeq" id="WP_183645425.1">
    <property type="nucleotide sequence ID" value="NZ_JACIBV010000001.1"/>
</dbReference>
<dbReference type="Proteomes" id="UP000579945">
    <property type="component" value="Unassembled WGS sequence"/>
</dbReference>
<keyword evidence="4" id="KW-1185">Reference proteome</keyword>
<sequence length="586" mass="60930">MADHTAALEAYGRAAALAAEHHTHLDTAMRLMRTHAWVGGGAPAFTAALARHRAGLQSSLTVALTTLAHLVVRQGGAAPALPLLTTSVTTMSATLGTFQGIDPLAMSALISALEHAGQTLSAAGTRLAAELSAHGLPAEPGHSLGRIADWSTTHGADLRRRLTRIQQTVPGTSLPAGLAAHDLFAAHATDPAAAQALLARLAGGDGDAVTRLLDLQDQGGDPGLAARVHAWWHTLTQGSREELIRLPGLGLLNGLPASVRDRSNRLGLASQKTALKRRLDAAAAELDRLDDPTLFGGWERLANQLRRIENIERELQPVAGHPPPLLLAFDVNGQGRLIVSWGDPDTADTTVTSVSGLTSGLDAAPGDLQRSRALWQQATATSGSRSIAAVTWLGYDAPQIDPGIFDPAKSVAFGHAAAKGATALASFADGLRAAHEPSSTARAVIVGHSYGSLTTGKAATLRPGRLADDLIFVGSPGVGVDHARELGVAPGHVWVGEAGNDPVAALGRFGADPGNASFGAQHFPVGRDVYTRAHSSYWDPASVSLANMGRIINGQYDKVAAPESHNAQPQPLMPELAPDLALRPQR</sequence>
<evidence type="ECO:0000313" key="3">
    <source>
        <dbReference type="EMBL" id="MBB3725891.1"/>
    </source>
</evidence>
<feature type="domain" description="DUF1023" evidence="2">
    <location>
        <begin position="330"/>
        <end position="509"/>
    </location>
</feature>
<dbReference type="InterPro" id="IPR010427">
    <property type="entry name" value="DUF1023"/>
</dbReference>
<dbReference type="InterPro" id="IPR029058">
    <property type="entry name" value="AB_hydrolase_fold"/>
</dbReference>
<comment type="caution">
    <text evidence="3">The sequence shown here is derived from an EMBL/GenBank/DDBJ whole genome shotgun (WGS) entry which is preliminary data.</text>
</comment>
<name>A0A7W5V1D0_9ACTN</name>
<dbReference type="GeneID" id="95388288"/>
<protein>
    <recommendedName>
        <fullName evidence="2">DUF1023 domain-containing protein</fullName>
    </recommendedName>
</protein>
<evidence type="ECO:0000256" key="1">
    <source>
        <dbReference type="SAM" id="MobiDB-lite"/>
    </source>
</evidence>
<dbReference type="Pfam" id="PF06259">
    <property type="entry name" value="Abhydrolase_8"/>
    <property type="match status" value="1"/>
</dbReference>
<dbReference type="EMBL" id="JACIBV010000001">
    <property type="protein sequence ID" value="MBB3725891.1"/>
    <property type="molecule type" value="Genomic_DNA"/>
</dbReference>
<gene>
    <name evidence="3" type="ORF">FHR33_001751</name>
</gene>
<dbReference type="AlphaFoldDB" id="A0A7W5V1D0"/>
<reference evidence="3 4" key="1">
    <citation type="submission" date="2020-08" db="EMBL/GenBank/DDBJ databases">
        <title>Sequencing the genomes of 1000 actinobacteria strains.</title>
        <authorList>
            <person name="Klenk H.-P."/>
        </authorList>
    </citation>
    <scope>NUCLEOTIDE SEQUENCE [LARGE SCALE GENOMIC DNA]</scope>
    <source>
        <strain evidence="3 4">DSM 44320</strain>
    </source>
</reference>
<accession>A0A7W5V1D0</accession>
<evidence type="ECO:0000259" key="2">
    <source>
        <dbReference type="Pfam" id="PF06259"/>
    </source>
</evidence>
<dbReference type="SUPFAM" id="SSF53474">
    <property type="entry name" value="alpha/beta-Hydrolases"/>
    <property type="match status" value="1"/>
</dbReference>